<evidence type="ECO:0000313" key="10">
    <source>
        <dbReference type="EMBL" id="BBC61344.1"/>
    </source>
</evidence>
<dbReference type="GO" id="GO:0005886">
    <property type="term" value="C:plasma membrane"/>
    <property type="evidence" value="ECO:0007669"/>
    <property type="project" value="UniProtKB-SubCell"/>
</dbReference>
<feature type="transmembrane region" description="Helical" evidence="8">
    <location>
        <begin position="238"/>
        <end position="258"/>
    </location>
</feature>
<keyword evidence="5 8" id="KW-1133">Transmembrane helix</keyword>
<feature type="transmembrane region" description="Helical" evidence="8">
    <location>
        <begin position="144"/>
        <end position="164"/>
    </location>
</feature>
<keyword evidence="2" id="KW-1003">Cell membrane</keyword>
<comment type="subcellular location">
    <subcellularLocation>
        <location evidence="1">Cell membrane</location>
        <topology evidence="1">Multi-pass membrane protein</topology>
    </subcellularLocation>
</comment>
<feature type="transmembrane region" description="Helical" evidence="8">
    <location>
        <begin position="12"/>
        <end position="33"/>
    </location>
</feature>
<evidence type="ECO:0000256" key="2">
    <source>
        <dbReference type="ARBA" id="ARBA00022475"/>
    </source>
</evidence>
<organism evidence="10 11">
    <name type="scientific">Melissococcus plutonius</name>
    <dbReference type="NCBI Taxonomy" id="33970"/>
    <lineage>
        <taxon>Bacteria</taxon>
        <taxon>Bacillati</taxon>
        <taxon>Bacillota</taxon>
        <taxon>Bacilli</taxon>
        <taxon>Lactobacillales</taxon>
        <taxon>Enterococcaceae</taxon>
        <taxon>Melissococcus</taxon>
    </lineage>
</organism>
<dbReference type="PANTHER" id="PTHR23028:SF53">
    <property type="entry name" value="ACYL_TRANSF_3 DOMAIN-CONTAINING PROTEIN"/>
    <property type="match status" value="1"/>
</dbReference>
<evidence type="ECO:0000256" key="7">
    <source>
        <dbReference type="ARBA" id="ARBA00023315"/>
    </source>
</evidence>
<evidence type="ECO:0000256" key="1">
    <source>
        <dbReference type="ARBA" id="ARBA00004651"/>
    </source>
</evidence>
<dbReference type="GeneID" id="57043782"/>
<dbReference type="PANTHER" id="PTHR23028">
    <property type="entry name" value="ACETYLTRANSFERASE"/>
    <property type="match status" value="1"/>
</dbReference>
<feature type="transmembrane region" description="Helical" evidence="8">
    <location>
        <begin position="384"/>
        <end position="403"/>
    </location>
</feature>
<evidence type="ECO:0000256" key="3">
    <source>
        <dbReference type="ARBA" id="ARBA00022679"/>
    </source>
</evidence>
<evidence type="ECO:0000256" key="4">
    <source>
        <dbReference type="ARBA" id="ARBA00022692"/>
    </source>
</evidence>
<accession>A0A2Z5Y3H2</accession>
<name>A0A2Z5Y3H2_9ENTE</name>
<reference evidence="10 11" key="1">
    <citation type="submission" date="2018-01" db="EMBL/GenBank/DDBJ databases">
        <title>Whole genome sequence of Melissococcus plutonius DAT561.</title>
        <authorList>
            <person name="Okumura K."/>
            <person name="Takamatsu D."/>
            <person name="Okura M."/>
        </authorList>
    </citation>
    <scope>NUCLEOTIDE SEQUENCE [LARGE SCALE GENOMIC DNA]</scope>
    <source>
        <strain evidence="10 11">DAT561</strain>
    </source>
</reference>
<dbReference type="CDD" id="cd01840">
    <property type="entry name" value="SGNH_hydrolase_yrhL_like"/>
    <property type="match status" value="1"/>
</dbReference>
<feature type="transmembrane region" description="Helical" evidence="8">
    <location>
        <begin position="176"/>
        <end position="196"/>
    </location>
</feature>
<dbReference type="GO" id="GO:0009103">
    <property type="term" value="P:lipopolysaccharide biosynthetic process"/>
    <property type="evidence" value="ECO:0007669"/>
    <property type="project" value="TreeGrafter"/>
</dbReference>
<dbReference type="InterPro" id="IPR036514">
    <property type="entry name" value="SGNH_hydro_sf"/>
</dbReference>
<feature type="transmembrane region" description="Helical" evidence="8">
    <location>
        <begin position="39"/>
        <end position="60"/>
    </location>
</feature>
<evidence type="ECO:0000256" key="5">
    <source>
        <dbReference type="ARBA" id="ARBA00022989"/>
    </source>
</evidence>
<keyword evidence="3 10" id="KW-0808">Transferase</keyword>
<feature type="transmembrane region" description="Helical" evidence="8">
    <location>
        <begin position="208"/>
        <end position="226"/>
    </location>
</feature>
<dbReference type="Gene3D" id="3.40.50.1110">
    <property type="entry name" value="SGNH hydrolase"/>
    <property type="match status" value="1"/>
</dbReference>
<evidence type="ECO:0000259" key="9">
    <source>
        <dbReference type="Pfam" id="PF01757"/>
    </source>
</evidence>
<feature type="transmembrane region" description="Helical" evidence="8">
    <location>
        <begin position="81"/>
        <end position="99"/>
    </location>
</feature>
<keyword evidence="4 8" id="KW-0812">Transmembrane</keyword>
<dbReference type="EMBL" id="AP018492">
    <property type="protein sequence ID" value="BBC61344.1"/>
    <property type="molecule type" value="Genomic_DNA"/>
</dbReference>
<dbReference type="RefSeq" id="WP_015695200.1">
    <property type="nucleotide sequence ID" value="NZ_AP018492.1"/>
</dbReference>
<dbReference type="InterPro" id="IPR050879">
    <property type="entry name" value="Acyltransferase_3"/>
</dbReference>
<gene>
    <name evidence="10" type="ORF">DAT561_1238</name>
</gene>
<dbReference type="GO" id="GO:0016747">
    <property type="term" value="F:acyltransferase activity, transferring groups other than amino-acyl groups"/>
    <property type="evidence" value="ECO:0007669"/>
    <property type="project" value="InterPro"/>
</dbReference>
<sequence>MKNTKRLVKDRYITGFDGIRTIAVLGVILYHLFPTVLVGGYLGVPVFFAVSGYLITNLLRQEWIQTKEVDLKAFYIRRMKRLYPALIAMLVLSTAYITIFQSNLLNNIHGEIISSLLYLNNWWQIFQGTSYFDHFAVPSPFTHIWSLAVEAQYYLVWPIVFVLLEKFIKYPGKIIKIISSLTLLSVLLMALFYTPNTDPTRVYYGTDTRLFSILLGSAFAFIWPSYRLKKEIPQSARHFLNGVGIISLFIIIMSFLFLADHYNFVYYGGMFIFTIFAVLLVAVTAHPGADLNRWLTNPVFDWIGKRSYGIYLYQFPVMVFYEAKIKNLTHFSLWHSFIELLLILGISELSYRYIEKPFKKFHYKYSLLVLKDLVSKPLFKRWKIISGIGIFVGLLALYGLIIAPSNQIDAQQQELQEQIEVNKKKVEDRKSHIIQGKSDSSPQVAKELDYGLIPEEKERAKNMEISVIGDSVILNASADLQKIFPKMVIDSDVGRQLYASVPVVEKLKKEKMFKDTILIGLGTNGSFTEAQFNDFMHAIGEKKVYWINVRVPTKRWQDDVNSMLEEMKKKYKNLTIIDWYNYSNAHEEWFYDDHVHPNEIGRIKYATFVAKHLVDGKGRPVK</sequence>
<protein>
    <submittedName>
        <fullName evidence="10">Acyltransferase</fullName>
    </submittedName>
</protein>
<dbReference type="AlphaFoldDB" id="A0A2Z5Y3H2"/>
<evidence type="ECO:0000256" key="6">
    <source>
        <dbReference type="ARBA" id="ARBA00023136"/>
    </source>
</evidence>
<evidence type="ECO:0000256" key="8">
    <source>
        <dbReference type="SAM" id="Phobius"/>
    </source>
</evidence>
<keyword evidence="6 8" id="KW-0472">Membrane</keyword>
<keyword evidence="7 10" id="KW-0012">Acyltransferase</keyword>
<dbReference type="InterPro" id="IPR002656">
    <property type="entry name" value="Acyl_transf_3_dom"/>
</dbReference>
<feature type="domain" description="Acyltransferase 3" evidence="9">
    <location>
        <begin position="14"/>
        <end position="344"/>
    </location>
</feature>
<evidence type="ECO:0000313" key="11">
    <source>
        <dbReference type="Proteomes" id="UP000269226"/>
    </source>
</evidence>
<dbReference type="Proteomes" id="UP000269226">
    <property type="component" value="Chromosome"/>
</dbReference>
<dbReference type="Pfam" id="PF01757">
    <property type="entry name" value="Acyl_transf_3"/>
    <property type="match status" value="1"/>
</dbReference>
<proteinExistence type="predicted"/>
<dbReference type="SUPFAM" id="SSF52266">
    <property type="entry name" value="SGNH hydrolase"/>
    <property type="match status" value="1"/>
</dbReference>
<feature type="transmembrane region" description="Helical" evidence="8">
    <location>
        <begin position="264"/>
        <end position="283"/>
    </location>
</feature>